<evidence type="ECO:0000313" key="2">
    <source>
        <dbReference type="EMBL" id="KAK4150038.1"/>
    </source>
</evidence>
<evidence type="ECO:0000313" key="3">
    <source>
        <dbReference type="Proteomes" id="UP001302745"/>
    </source>
</evidence>
<evidence type="ECO:0008006" key="4">
    <source>
        <dbReference type="Google" id="ProtNLM"/>
    </source>
</evidence>
<name>A0AAN6ZTU4_9PEZI</name>
<protein>
    <recommendedName>
        <fullName evidence="4">Secreted protein</fullName>
    </recommendedName>
</protein>
<feature type="chain" id="PRO_5042819268" description="Secreted protein" evidence="1">
    <location>
        <begin position="17"/>
        <end position="128"/>
    </location>
</feature>
<dbReference type="EMBL" id="MU857102">
    <property type="protein sequence ID" value="KAK4150038.1"/>
    <property type="molecule type" value="Genomic_DNA"/>
</dbReference>
<organism evidence="2 3">
    <name type="scientific">Chaetomidium leptoderma</name>
    <dbReference type="NCBI Taxonomy" id="669021"/>
    <lineage>
        <taxon>Eukaryota</taxon>
        <taxon>Fungi</taxon>
        <taxon>Dikarya</taxon>
        <taxon>Ascomycota</taxon>
        <taxon>Pezizomycotina</taxon>
        <taxon>Sordariomycetes</taxon>
        <taxon>Sordariomycetidae</taxon>
        <taxon>Sordariales</taxon>
        <taxon>Chaetomiaceae</taxon>
        <taxon>Chaetomidium</taxon>
    </lineage>
</organism>
<keyword evidence="3" id="KW-1185">Reference proteome</keyword>
<dbReference type="AlphaFoldDB" id="A0AAN6ZTU4"/>
<dbReference type="Proteomes" id="UP001302745">
    <property type="component" value="Unassembled WGS sequence"/>
</dbReference>
<proteinExistence type="predicted"/>
<feature type="signal peptide" evidence="1">
    <location>
        <begin position="1"/>
        <end position="16"/>
    </location>
</feature>
<sequence>MRFLVAFLALPTAILAAPTTEAAAPNPPNFVMDSLACACQNPEGVVRSENFCLAIQGGNELPTRYGGYGGYCYRPVAWAYQMETVFTDAACKEWYTVAPEFNKAVCKPVKLCLEHPGVPGYEDYYKLC</sequence>
<evidence type="ECO:0000256" key="1">
    <source>
        <dbReference type="SAM" id="SignalP"/>
    </source>
</evidence>
<reference evidence="2" key="2">
    <citation type="submission" date="2023-05" db="EMBL/GenBank/DDBJ databases">
        <authorList>
            <consortium name="Lawrence Berkeley National Laboratory"/>
            <person name="Steindorff A."/>
            <person name="Hensen N."/>
            <person name="Bonometti L."/>
            <person name="Westerberg I."/>
            <person name="Brannstrom I.O."/>
            <person name="Guillou S."/>
            <person name="Cros-Aarteil S."/>
            <person name="Calhoun S."/>
            <person name="Haridas S."/>
            <person name="Kuo A."/>
            <person name="Mondo S."/>
            <person name="Pangilinan J."/>
            <person name="Riley R."/>
            <person name="Labutti K."/>
            <person name="Andreopoulos B."/>
            <person name="Lipzen A."/>
            <person name="Chen C."/>
            <person name="Yanf M."/>
            <person name="Daum C."/>
            <person name="Ng V."/>
            <person name="Clum A."/>
            <person name="Ohm R."/>
            <person name="Martin F."/>
            <person name="Silar P."/>
            <person name="Natvig D."/>
            <person name="Lalanne C."/>
            <person name="Gautier V."/>
            <person name="Ament-Velasquez S.L."/>
            <person name="Kruys A."/>
            <person name="Hutchinson M.I."/>
            <person name="Powell A.J."/>
            <person name="Barry K."/>
            <person name="Miller A.N."/>
            <person name="Grigoriev I.V."/>
            <person name="Debuchy R."/>
            <person name="Gladieux P."/>
            <person name="Thoren M.H."/>
            <person name="Johannesson H."/>
        </authorList>
    </citation>
    <scope>NUCLEOTIDE SEQUENCE</scope>
    <source>
        <strain evidence="2">CBS 538.74</strain>
    </source>
</reference>
<gene>
    <name evidence="2" type="ORF">C8A00DRAFT_37370</name>
</gene>
<accession>A0AAN6ZTU4</accession>
<comment type="caution">
    <text evidence="2">The sequence shown here is derived from an EMBL/GenBank/DDBJ whole genome shotgun (WGS) entry which is preliminary data.</text>
</comment>
<keyword evidence="1" id="KW-0732">Signal</keyword>
<reference evidence="2" key="1">
    <citation type="journal article" date="2023" name="Mol. Phylogenet. Evol.">
        <title>Genome-scale phylogeny and comparative genomics of the fungal order Sordariales.</title>
        <authorList>
            <person name="Hensen N."/>
            <person name="Bonometti L."/>
            <person name="Westerberg I."/>
            <person name="Brannstrom I.O."/>
            <person name="Guillou S."/>
            <person name="Cros-Aarteil S."/>
            <person name="Calhoun S."/>
            <person name="Haridas S."/>
            <person name="Kuo A."/>
            <person name="Mondo S."/>
            <person name="Pangilinan J."/>
            <person name="Riley R."/>
            <person name="LaButti K."/>
            <person name="Andreopoulos B."/>
            <person name="Lipzen A."/>
            <person name="Chen C."/>
            <person name="Yan M."/>
            <person name="Daum C."/>
            <person name="Ng V."/>
            <person name="Clum A."/>
            <person name="Steindorff A."/>
            <person name="Ohm R.A."/>
            <person name="Martin F."/>
            <person name="Silar P."/>
            <person name="Natvig D.O."/>
            <person name="Lalanne C."/>
            <person name="Gautier V."/>
            <person name="Ament-Velasquez S.L."/>
            <person name="Kruys A."/>
            <person name="Hutchinson M.I."/>
            <person name="Powell A.J."/>
            <person name="Barry K."/>
            <person name="Miller A.N."/>
            <person name="Grigoriev I.V."/>
            <person name="Debuchy R."/>
            <person name="Gladieux P."/>
            <person name="Hiltunen Thoren M."/>
            <person name="Johannesson H."/>
        </authorList>
    </citation>
    <scope>NUCLEOTIDE SEQUENCE</scope>
    <source>
        <strain evidence="2">CBS 538.74</strain>
    </source>
</reference>